<evidence type="ECO:0000256" key="1">
    <source>
        <dbReference type="SAM" id="SignalP"/>
    </source>
</evidence>
<protein>
    <submittedName>
        <fullName evidence="3">PorT family protein</fullName>
    </submittedName>
</protein>
<evidence type="ECO:0000259" key="2">
    <source>
        <dbReference type="Pfam" id="PF13568"/>
    </source>
</evidence>
<feature type="signal peptide" evidence="1">
    <location>
        <begin position="1"/>
        <end position="20"/>
    </location>
</feature>
<dbReference type="RefSeq" id="WP_198073999.1">
    <property type="nucleotide sequence ID" value="NZ_JAEDAE010000001.1"/>
</dbReference>
<keyword evidence="4" id="KW-1185">Reference proteome</keyword>
<feature type="domain" description="Outer membrane protein beta-barrel" evidence="2">
    <location>
        <begin position="20"/>
        <end position="178"/>
    </location>
</feature>
<organism evidence="3 4">
    <name type="scientific">Hymenobacter negativus</name>
    <dbReference type="NCBI Taxonomy" id="2795026"/>
    <lineage>
        <taxon>Bacteria</taxon>
        <taxon>Pseudomonadati</taxon>
        <taxon>Bacteroidota</taxon>
        <taxon>Cytophagia</taxon>
        <taxon>Cytophagales</taxon>
        <taxon>Hymenobacteraceae</taxon>
        <taxon>Hymenobacter</taxon>
    </lineage>
</organism>
<dbReference type="Proteomes" id="UP000625631">
    <property type="component" value="Unassembled WGS sequence"/>
</dbReference>
<gene>
    <name evidence="3" type="ORF">I7X13_00830</name>
</gene>
<name>A0ABS0Q2R0_9BACT</name>
<evidence type="ECO:0000313" key="4">
    <source>
        <dbReference type="Proteomes" id="UP000625631"/>
    </source>
</evidence>
<evidence type="ECO:0000313" key="3">
    <source>
        <dbReference type="EMBL" id="MBH8556571.1"/>
    </source>
</evidence>
<sequence length="209" mass="22235">MKKLLIIALLSFGLMPLAHAQFGIKGGLNVAEMTGRDGESASYKPFYHVGIFYQANILGPLSIQPEVQYSVAGGNLKSAFTNYDSELHYLTVPILAKLTVGPVFVEAGPQYGILLSANQSGTMQVGFTPDGQPAYGNQSRSASSEFKRNDFSVVGGVGLKLASGFSLGGRLVAGLNDINDAKNLSGINDPRLQNRVFQVYAALQFGGKK</sequence>
<dbReference type="Pfam" id="PF13568">
    <property type="entry name" value="OMP_b-brl_2"/>
    <property type="match status" value="1"/>
</dbReference>
<reference evidence="3 4" key="1">
    <citation type="submission" date="2020-12" db="EMBL/GenBank/DDBJ databases">
        <title>Hymenobacter sp.</title>
        <authorList>
            <person name="Kim M.K."/>
        </authorList>
    </citation>
    <scope>NUCLEOTIDE SEQUENCE [LARGE SCALE GENOMIC DNA]</scope>
    <source>
        <strain evidence="3 4">BT442</strain>
    </source>
</reference>
<keyword evidence="1" id="KW-0732">Signal</keyword>
<proteinExistence type="predicted"/>
<comment type="caution">
    <text evidence="3">The sequence shown here is derived from an EMBL/GenBank/DDBJ whole genome shotgun (WGS) entry which is preliminary data.</text>
</comment>
<accession>A0ABS0Q2R0</accession>
<dbReference type="EMBL" id="JAEDAE010000001">
    <property type="protein sequence ID" value="MBH8556571.1"/>
    <property type="molecule type" value="Genomic_DNA"/>
</dbReference>
<feature type="chain" id="PRO_5045918737" evidence="1">
    <location>
        <begin position="21"/>
        <end position="209"/>
    </location>
</feature>
<dbReference type="InterPro" id="IPR025665">
    <property type="entry name" value="Beta-barrel_OMP_2"/>
</dbReference>